<organism evidence="1 2">
    <name type="scientific">Marilutibacter spongiae</name>
    <dbReference type="NCBI Taxonomy" id="2025720"/>
    <lineage>
        <taxon>Bacteria</taxon>
        <taxon>Pseudomonadati</taxon>
        <taxon>Pseudomonadota</taxon>
        <taxon>Gammaproteobacteria</taxon>
        <taxon>Lysobacterales</taxon>
        <taxon>Lysobacteraceae</taxon>
        <taxon>Marilutibacter</taxon>
    </lineage>
</organism>
<reference evidence="1 2" key="1">
    <citation type="submission" date="2020-08" db="EMBL/GenBank/DDBJ databases">
        <authorList>
            <person name="Xu S."/>
            <person name="Li A."/>
        </authorList>
    </citation>
    <scope>NUCLEOTIDE SEQUENCE [LARGE SCALE GENOMIC DNA]</scope>
    <source>
        <strain evidence="1 2">119BY6-57</strain>
    </source>
</reference>
<proteinExistence type="predicted"/>
<evidence type="ECO:0000313" key="2">
    <source>
        <dbReference type="Proteomes" id="UP000523196"/>
    </source>
</evidence>
<sequence>MKVEFNITGVDGIVQTLKSLPEEVVSKRGGPVKLSLAKGARYLRDRARENLRRSIAIGGSRSTGELEKRVIASRGKKPFGTKGERYLVRVKRRDYINADGVRTNPLMTANLLEYGSQHQPATPWLRPALTENGQAVVTLVVDDLKKRIDRAVAQLASQNKARG</sequence>
<dbReference type="AlphaFoldDB" id="A0A7W3TLK8"/>
<dbReference type="RefSeq" id="WP_182686371.1">
    <property type="nucleotide sequence ID" value="NZ_JACHTF010000006.1"/>
</dbReference>
<accession>A0A7W3TLK8</accession>
<keyword evidence="2" id="KW-1185">Reference proteome</keyword>
<gene>
    <name evidence="1" type="ORF">H4F98_07535</name>
</gene>
<comment type="caution">
    <text evidence="1">The sequence shown here is derived from an EMBL/GenBank/DDBJ whole genome shotgun (WGS) entry which is preliminary data.</text>
</comment>
<dbReference type="EMBL" id="JACHTF010000006">
    <property type="protein sequence ID" value="MBB1060426.1"/>
    <property type="molecule type" value="Genomic_DNA"/>
</dbReference>
<evidence type="ECO:0000313" key="1">
    <source>
        <dbReference type="EMBL" id="MBB1060426.1"/>
    </source>
</evidence>
<dbReference type="Proteomes" id="UP000523196">
    <property type="component" value="Unassembled WGS sequence"/>
</dbReference>
<name>A0A7W3TLK8_9GAMM</name>
<protein>
    <recommendedName>
        <fullName evidence="3">HK97 gp10 family phage protein</fullName>
    </recommendedName>
</protein>
<evidence type="ECO:0008006" key="3">
    <source>
        <dbReference type="Google" id="ProtNLM"/>
    </source>
</evidence>